<protein>
    <submittedName>
        <fullName evidence="2">Uncharacterized protein</fullName>
    </submittedName>
</protein>
<gene>
    <name evidence="2" type="ORF">Tdes44962_MAKER08950</name>
</gene>
<keyword evidence="3" id="KW-1185">Reference proteome</keyword>
<dbReference type="Proteomes" id="UP001138500">
    <property type="component" value="Unassembled WGS sequence"/>
</dbReference>
<reference evidence="2 3" key="1">
    <citation type="journal article" date="2018" name="IMA Fungus">
        <title>IMA Genome-F 10: Nine draft genome sequences of Claviceps purpurea s.lat., including C. arundinis, C. humidiphila, and C. cf. spartinae, pseudomolecules for the pitch canker pathogen Fusarium circinatum, draft genome of Davidsoniella eucalypti, Grosmannia galeiformis, Quambalaria eucalypti, and Teratosphaeria destructans.</title>
        <authorList>
            <person name="Wingfield B.D."/>
            <person name="Liu M."/>
            <person name="Nguyen H.D."/>
            <person name="Lane F.A."/>
            <person name="Morgan S.W."/>
            <person name="De Vos L."/>
            <person name="Wilken P.M."/>
            <person name="Duong T.A."/>
            <person name="Aylward J."/>
            <person name="Coetzee M.P."/>
            <person name="Dadej K."/>
            <person name="De Beer Z.W."/>
            <person name="Findlay W."/>
            <person name="Havenga M."/>
            <person name="Kolarik M."/>
            <person name="Menzies J.G."/>
            <person name="Naidoo K."/>
            <person name="Pochopski O."/>
            <person name="Shoukouhi P."/>
            <person name="Santana Q.C."/>
            <person name="Seifert K.A."/>
            <person name="Soal N."/>
            <person name="Steenkamp E.T."/>
            <person name="Tatham C.T."/>
            <person name="van der Nest M.A."/>
            <person name="Wingfield M.J."/>
        </authorList>
    </citation>
    <scope>NUCLEOTIDE SEQUENCE [LARGE SCALE GENOMIC DNA]</scope>
    <source>
        <strain evidence="2">CMW44962</strain>
    </source>
</reference>
<reference evidence="2 3" key="2">
    <citation type="journal article" date="2021" name="Curr. Genet.">
        <title>Genetic response to nitrogen starvation in the aggressive Eucalyptus foliar pathogen Teratosphaeria destructans.</title>
        <authorList>
            <person name="Havenga M."/>
            <person name="Wingfield B.D."/>
            <person name="Wingfield M.J."/>
            <person name="Dreyer L.L."/>
            <person name="Roets F."/>
            <person name="Aylward J."/>
        </authorList>
    </citation>
    <scope>NUCLEOTIDE SEQUENCE [LARGE SCALE GENOMIC DNA]</scope>
    <source>
        <strain evidence="2">CMW44962</strain>
    </source>
</reference>
<dbReference type="EMBL" id="RIBY02001202">
    <property type="protein sequence ID" value="KAH9831313.1"/>
    <property type="molecule type" value="Genomic_DNA"/>
</dbReference>
<feature type="region of interest" description="Disordered" evidence="1">
    <location>
        <begin position="1"/>
        <end position="29"/>
    </location>
</feature>
<evidence type="ECO:0000313" key="2">
    <source>
        <dbReference type="EMBL" id="KAH9831313.1"/>
    </source>
</evidence>
<proteinExistence type="predicted"/>
<name>A0A9W7SVH3_9PEZI</name>
<evidence type="ECO:0000313" key="3">
    <source>
        <dbReference type="Proteomes" id="UP001138500"/>
    </source>
</evidence>
<feature type="compositionally biased region" description="Basic residues" evidence="1">
    <location>
        <begin position="1"/>
        <end position="14"/>
    </location>
</feature>
<feature type="compositionally biased region" description="Basic and acidic residues" evidence="1">
    <location>
        <begin position="16"/>
        <end position="25"/>
    </location>
</feature>
<dbReference type="AlphaFoldDB" id="A0A9W7SVH3"/>
<comment type="caution">
    <text evidence="2">The sequence shown here is derived from an EMBL/GenBank/DDBJ whole genome shotgun (WGS) entry which is preliminary data.</text>
</comment>
<sequence>MATKSKSKRSKNHATKTTEEPRKPQDPPCLLALSAELTLTIYDEVKTEIEVRSGSTEAFRPADISLGLL</sequence>
<accession>A0A9W7SVH3</accession>
<organism evidence="2 3">
    <name type="scientific">Teratosphaeria destructans</name>
    <dbReference type="NCBI Taxonomy" id="418781"/>
    <lineage>
        <taxon>Eukaryota</taxon>
        <taxon>Fungi</taxon>
        <taxon>Dikarya</taxon>
        <taxon>Ascomycota</taxon>
        <taxon>Pezizomycotina</taxon>
        <taxon>Dothideomycetes</taxon>
        <taxon>Dothideomycetidae</taxon>
        <taxon>Mycosphaerellales</taxon>
        <taxon>Teratosphaeriaceae</taxon>
        <taxon>Teratosphaeria</taxon>
    </lineage>
</organism>
<evidence type="ECO:0000256" key="1">
    <source>
        <dbReference type="SAM" id="MobiDB-lite"/>
    </source>
</evidence>